<keyword evidence="2" id="KW-1185">Reference proteome</keyword>
<dbReference type="EMBL" id="MUXU01000035">
    <property type="protein sequence ID" value="OOR89897.1"/>
    <property type="molecule type" value="Genomic_DNA"/>
</dbReference>
<sequence length="64" mass="7344">MSTKAVYNLKPAKSAMTKLQTDKSRFAVKFFRPMLRAITKITAKTAPFGEQILCFMSNLDKEWL</sequence>
<name>A0A1T0A2J0_9GAMM</name>
<organism evidence="1 2">
    <name type="scientific">Moraxella caviae</name>
    <dbReference type="NCBI Taxonomy" id="34060"/>
    <lineage>
        <taxon>Bacteria</taxon>
        <taxon>Pseudomonadati</taxon>
        <taxon>Pseudomonadota</taxon>
        <taxon>Gammaproteobacteria</taxon>
        <taxon>Moraxellales</taxon>
        <taxon>Moraxellaceae</taxon>
        <taxon>Moraxella</taxon>
    </lineage>
</organism>
<dbReference type="STRING" id="34060.B0181_05650"/>
<evidence type="ECO:0000313" key="1">
    <source>
        <dbReference type="EMBL" id="OOR89897.1"/>
    </source>
</evidence>
<dbReference type="Proteomes" id="UP000190435">
    <property type="component" value="Unassembled WGS sequence"/>
</dbReference>
<accession>A0A1T0A2J0</accession>
<evidence type="ECO:0000313" key="2">
    <source>
        <dbReference type="Proteomes" id="UP000190435"/>
    </source>
</evidence>
<comment type="caution">
    <text evidence="1">The sequence shown here is derived from an EMBL/GenBank/DDBJ whole genome shotgun (WGS) entry which is preliminary data.</text>
</comment>
<reference evidence="1 2" key="1">
    <citation type="submission" date="2017-02" db="EMBL/GenBank/DDBJ databases">
        <title>Draft genome sequence of Moraxella caviae CCUG 355 type strain.</title>
        <authorList>
            <person name="Engstrom-Jakobsson H."/>
            <person name="Salva-Serra F."/>
            <person name="Thorell K."/>
            <person name="Gonzales-Siles L."/>
            <person name="Karlsson R."/>
            <person name="Boulund F."/>
            <person name="Engstrand L."/>
            <person name="Moore E."/>
        </authorList>
    </citation>
    <scope>NUCLEOTIDE SEQUENCE [LARGE SCALE GENOMIC DNA]</scope>
    <source>
        <strain evidence="1 2">CCUG 355</strain>
    </source>
</reference>
<proteinExistence type="predicted"/>
<gene>
    <name evidence="1" type="ORF">B0181_05650</name>
</gene>
<dbReference type="AlphaFoldDB" id="A0A1T0A2J0"/>
<protein>
    <submittedName>
        <fullName evidence="1">Uncharacterized protein</fullName>
    </submittedName>
</protein>